<evidence type="ECO:0000313" key="3">
    <source>
        <dbReference type="Proteomes" id="UP000179106"/>
    </source>
</evidence>
<name>A0A1G2GXN6_9BACT</name>
<organism evidence="2 3">
    <name type="scientific">Candidatus Ryanbacteria bacterium RIFCSPLOWO2_01_FULL_48_26</name>
    <dbReference type="NCBI Taxonomy" id="1802126"/>
    <lineage>
        <taxon>Bacteria</taxon>
        <taxon>Candidatus Ryaniibacteriota</taxon>
    </lineage>
</organism>
<comment type="caution">
    <text evidence="2">The sequence shown here is derived from an EMBL/GenBank/DDBJ whole genome shotgun (WGS) entry which is preliminary data.</text>
</comment>
<evidence type="ECO:0000313" key="2">
    <source>
        <dbReference type="EMBL" id="OGZ54741.1"/>
    </source>
</evidence>
<evidence type="ECO:0000256" key="1">
    <source>
        <dbReference type="SAM" id="Phobius"/>
    </source>
</evidence>
<keyword evidence="1" id="KW-1133">Transmembrane helix</keyword>
<accession>A0A1G2GXN6</accession>
<dbReference type="EMBL" id="MHNW01000002">
    <property type="protein sequence ID" value="OGZ54741.1"/>
    <property type="molecule type" value="Genomic_DNA"/>
</dbReference>
<sequence>MKLVFTVFVMGSFFSIAVFGIFAMNHGGEHSHGCIAVAAQGVADCPNQATPIAFLAFHLDAFKSFSTATIGTSFASPLLVAFALILAALFVLFFSAAAPAFSRLQAYRRKRHESFELPFHLQLNRWLALHENSPSVI</sequence>
<gene>
    <name evidence="2" type="ORF">A3B25_01635</name>
</gene>
<keyword evidence="1" id="KW-0812">Transmembrane</keyword>
<reference evidence="2 3" key="1">
    <citation type="journal article" date="2016" name="Nat. Commun.">
        <title>Thousands of microbial genomes shed light on interconnected biogeochemical processes in an aquifer system.</title>
        <authorList>
            <person name="Anantharaman K."/>
            <person name="Brown C.T."/>
            <person name="Hug L.A."/>
            <person name="Sharon I."/>
            <person name="Castelle C.J."/>
            <person name="Probst A.J."/>
            <person name="Thomas B.C."/>
            <person name="Singh A."/>
            <person name="Wilkins M.J."/>
            <person name="Karaoz U."/>
            <person name="Brodie E.L."/>
            <person name="Williams K.H."/>
            <person name="Hubbard S.S."/>
            <person name="Banfield J.F."/>
        </authorList>
    </citation>
    <scope>NUCLEOTIDE SEQUENCE [LARGE SCALE GENOMIC DNA]</scope>
</reference>
<protein>
    <submittedName>
        <fullName evidence="2">Uncharacterized protein</fullName>
    </submittedName>
</protein>
<dbReference type="STRING" id="1802126.A3B25_01635"/>
<feature type="transmembrane region" description="Helical" evidence="1">
    <location>
        <begin position="7"/>
        <end position="24"/>
    </location>
</feature>
<proteinExistence type="predicted"/>
<keyword evidence="1" id="KW-0472">Membrane</keyword>
<dbReference type="AlphaFoldDB" id="A0A1G2GXN6"/>
<feature type="transmembrane region" description="Helical" evidence="1">
    <location>
        <begin position="78"/>
        <end position="101"/>
    </location>
</feature>
<dbReference type="Proteomes" id="UP000179106">
    <property type="component" value="Unassembled WGS sequence"/>
</dbReference>